<dbReference type="Gene3D" id="4.10.410.20">
    <property type="match status" value="1"/>
</dbReference>
<organism evidence="3 4">
    <name type="scientific">Owenia fusiformis</name>
    <name type="common">Polychaete worm</name>
    <dbReference type="NCBI Taxonomy" id="6347"/>
    <lineage>
        <taxon>Eukaryota</taxon>
        <taxon>Metazoa</taxon>
        <taxon>Spiralia</taxon>
        <taxon>Lophotrochozoa</taxon>
        <taxon>Annelida</taxon>
        <taxon>Polychaeta</taxon>
        <taxon>Sedentaria</taxon>
        <taxon>Canalipalpata</taxon>
        <taxon>Sabellida</taxon>
        <taxon>Oweniida</taxon>
        <taxon>Oweniidae</taxon>
        <taxon>Owenia</taxon>
    </lineage>
</organism>
<dbReference type="Pfam" id="PF01033">
    <property type="entry name" value="Somatomedin_B"/>
    <property type="match status" value="1"/>
</dbReference>
<protein>
    <submittedName>
        <fullName evidence="3">Uncharacterized protein</fullName>
    </submittedName>
</protein>
<dbReference type="Proteomes" id="UP000749559">
    <property type="component" value="Unassembled WGS sequence"/>
</dbReference>
<feature type="region of interest" description="Disordered" evidence="1">
    <location>
        <begin position="167"/>
        <end position="211"/>
    </location>
</feature>
<feature type="region of interest" description="Disordered" evidence="1">
    <location>
        <begin position="74"/>
        <end position="96"/>
    </location>
</feature>
<dbReference type="PROSITE" id="PS50958">
    <property type="entry name" value="SMB_2"/>
    <property type="match status" value="1"/>
</dbReference>
<dbReference type="OrthoDB" id="6146532at2759"/>
<dbReference type="InterPro" id="IPR036024">
    <property type="entry name" value="Somatomedin_B-like_dom_sf"/>
</dbReference>
<feature type="compositionally biased region" description="Low complexity" evidence="1">
    <location>
        <begin position="827"/>
        <end position="840"/>
    </location>
</feature>
<proteinExistence type="predicted"/>
<dbReference type="PANTHER" id="PTHR45902">
    <property type="entry name" value="LATROPHILIN RECEPTOR-LIKE PROTEIN A"/>
    <property type="match status" value="1"/>
</dbReference>
<gene>
    <name evidence="3" type="ORF">OFUS_LOCUS1607</name>
</gene>
<name>A0A8J1UBG9_OWEFU</name>
<feature type="chain" id="PRO_5043870984" evidence="2">
    <location>
        <begin position="25"/>
        <end position="875"/>
    </location>
</feature>
<dbReference type="SMART" id="SM00201">
    <property type="entry name" value="SO"/>
    <property type="match status" value="1"/>
</dbReference>
<feature type="region of interest" description="Disordered" evidence="1">
    <location>
        <begin position="819"/>
        <end position="843"/>
    </location>
</feature>
<keyword evidence="2" id="KW-0732">Signal</keyword>
<dbReference type="InterPro" id="IPR001212">
    <property type="entry name" value="Somatomedin_B_dom"/>
</dbReference>
<feature type="region of interest" description="Disordered" evidence="1">
    <location>
        <begin position="325"/>
        <end position="352"/>
    </location>
</feature>
<evidence type="ECO:0000256" key="1">
    <source>
        <dbReference type="SAM" id="MobiDB-lite"/>
    </source>
</evidence>
<dbReference type="EMBL" id="CAIIXF020000001">
    <property type="protein sequence ID" value="CAH1774087.1"/>
    <property type="molecule type" value="Genomic_DNA"/>
</dbReference>
<feature type="compositionally biased region" description="Basic and acidic residues" evidence="1">
    <location>
        <begin position="74"/>
        <end position="84"/>
    </location>
</feature>
<dbReference type="PROSITE" id="PS00524">
    <property type="entry name" value="SMB_1"/>
    <property type="match status" value="1"/>
</dbReference>
<sequence length="875" mass="98350">MRNKRKCFLPLTVSILMLLFFTHAAHVQRVERSASQRENDKTTNPVDLERDGTIHKLDSGRDATIDELDPEIDQVDHGRGKTLDSADPEYDQVDPDHDVIINPFDPERKTTIEYETTVNPVDPQRQTTIIDSDDVERDVANDQVHPEFDTTIQSFDPERAVANYQVNPDREVTTNDSVDDERDVANDQVNSDREVTTNDSDDDERDVANDQVNFDREVTTNDSVDDERDVAIDQVDPEYDPTINPVDTQLETTIGSVGAERDVVIGQVDPEYETTITPVDPHRETTIVSVDLEHDIAIYKADPDRETTFASVGAKLDVTNDQVNPKYNSTINPVDPERDVTTNQVHPQRETTIDSVDPERKSIFHAFDVSVRPLDDETITNTIHTLKNLTISTEALEDLNSCGDDISRYTCMENTCRGRCGQMNNYTNALWLCSCDAACPVYGDCCKDFNDVCDNHTYNSEMEEVFVCKDIGPGQYIYMKQSCRPDYNDVDIIQKCYGESGVEGVVPVTDELTNVVYVNYFCALCNLVNDNLVPWKISMHCPLSGHFAPISGNDIIEMLSKVRRPRRCLISKIPLDKGLNVRRPCISILATQCRGCKDDGIIEACKTGVRDPQFSKKGGLIARNVYCLKCMGWIDDSHDCDIFLTPNGGNTISDFFAYSVLVDVINDSGSVLQIKADSGIAGIDSVVKVKGAEISMIQCPNRSKLVKNECVFSETQFKVFCKIPTRNKNAQNIEALVTEVIKEAFDILGFLYVAPKSDGSMHCHFFVSFQNETFDWETEFIHNEKIIQRSFPPVDSISTVRYCLVENDEIELSRANLVEGESTTEGHSVTSETSRSHSSSGNRRIMNAGNRLWSGLYVSTSLFFALTYRHVQRLI</sequence>
<evidence type="ECO:0000256" key="2">
    <source>
        <dbReference type="SAM" id="SignalP"/>
    </source>
</evidence>
<feature type="signal peptide" evidence="2">
    <location>
        <begin position="1"/>
        <end position="24"/>
    </location>
</feature>
<dbReference type="AlphaFoldDB" id="A0A8J1UBG9"/>
<evidence type="ECO:0000313" key="3">
    <source>
        <dbReference type="EMBL" id="CAH1774087.1"/>
    </source>
</evidence>
<accession>A0A8J1UBG9</accession>
<dbReference type="PANTHER" id="PTHR45902:SF1">
    <property type="entry name" value="LATROPHILIN RECEPTOR-LIKE PROTEIN A"/>
    <property type="match status" value="1"/>
</dbReference>
<dbReference type="SUPFAM" id="SSF90188">
    <property type="entry name" value="Somatomedin B domain"/>
    <property type="match status" value="1"/>
</dbReference>
<dbReference type="InterPro" id="IPR053231">
    <property type="entry name" value="GPCR_LN-TM7"/>
</dbReference>
<keyword evidence="4" id="KW-1185">Reference proteome</keyword>
<evidence type="ECO:0000313" key="4">
    <source>
        <dbReference type="Proteomes" id="UP000749559"/>
    </source>
</evidence>
<reference evidence="3" key="1">
    <citation type="submission" date="2022-03" db="EMBL/GenBank/DDBJ databases">
        <authorList>
            <person name="Martin C."/>
        </authorList>
    </citation>
    <scope>NUCLEOTIDE SEQUENCE</scope>
</reference>
<comment type="caution">
    <text evidence="3">The sequence shown here is derived from an EMBL/GenBank/DDBJ whole genome shotgun (WGS) entry which is preliminary data.</text>
</comment>